<dbReference type="InterPro" id="IPR036388">
    <property type="entry name" value="WH-like_DNA-bd_sf"/>
</dbReference>
<dbReference type="InterPro" id="IPR001034">
    <property type="entry name" value="DeoR_HTH"/>
</dbReference>
<dbReference type="PANTHER" id="PTHR30363">
    <property type="entry name" value="HTH-TYPE TRANSCRIPTIONAL REGULATOR SRLR-RELATED"/>
    <property type="match status" value="1"/>
</dbReference>
<dbReference type="Pfam" id="PF08220">
    <property type="entry name" value="HTH_DeoR"/>
    <property type="match status" value="1"/>
</dbReference>
<dbReference type="SMART" id="SM01134">
    <property type="entry name" value="DeoRC"/>
    <property type="match status" value="1"/>
</dbReference>
<gene>
    <name evidence="4" type="ORF">D3H55_11345</name>
</gene>
<dbReference type="InterPro" id="IPR050313">
    <property type="entry name" value="Carb_Metab_HTH_regulators"/>
</dbReference>
<dbReference type="InterPro" id="IPR014036">
    <property type="entry name" value="DeoR-like_C"/>
</dbReference>
<sequence length="256" mass="28731">MFSEERRKRILEILEKKGRVFVKEMAEHFDVSIDSIRRDLSIMEGEQLLKRTHGGAIPLPAVRTAPKNNEERFGESLPCQKQIAEKAAAYINPDQTVFIGGTSIHFAMLPYIPMDFSFTVVTNSIEIAYQLRKFENIHTYVIGGKMKASGNITDPLAAQFAERFHYDLCFAAGGGLTTRGLSTAAPETALFHEKVYDNSRRIITLIEHTKVGVELFTSMYPLRKLDIILTDDGTTEAQIDELEAHGVKVIKVPKSL</sequence>
<keyword evidence="5" id="KW-1185">Reference proteome</keyword>
<dbReference type="Gene3D" id="1.10.10.10">
    <property type="entry name" value="Winged helix-like DNA-binding domain superfamily/Winged helix DNA-binding domain"/>
    <property type="match status" value="1"/>
</dbReference>
<keyword evidence="2" id="KW-0804">Transcription</keyword>
<evidence type="ECO:0000313" key="4">
    <source>
        <dbReference type="EMBL" id="RIW33247.1"/>
    </source>
</evidence>
<dbReference type="RefSeq" id="WP_119547034.1">
    <property type="nucleotide sequence ID" value="NZ_QXIR01000014.1"/>
</dbReference>
<dbReference type="SUPFAM" id="SSF46785">
    <property type="entry name" value="Winged helix' DNA-binding domain"/>
    <property type="match status" value="1"/>
</dbReference>
<evidence type="ECO:0000256" key="1">
    <source>
        <dbReference type="ARBA" id="ARBA00023015"/>
    </source>
</evidence>
<dbReference type="PANTHER" id="PTHR30363:SF51">
    <property type="entry name" value="HTH-TYPE TRANSCRIPTIONAL REPRESSOR GLCR"/>
    <property type="match status" value="1"/>
</dbReference>
<dbReference type="OrthoDB" id="9798651at2"/>
<comment type="caution">
    <text evidence="4">The sequence shown here is derived from an EMBL/GenBank/DDBJ whole genome shotgun (WGS) entry which is preliminary data.</text>
</comment>
<dbReference type="InterPro" id="IPR037171">
    <property type="entry name" value="NagB/RpiA_transferase-like"/>
</dbReference>
<feature type="domain" description="HTH deoR-type" evidence="3">
    <location>
        <begin position="3"/>
        <end position="58"/>
    </location>
</feature>
<dbReference type="EMBL" id="QXIR01000014">
    <property type="protein sequence ID" value="RIW33247.1"/>
    <property type="molecule type" value="Genomic_DNA"/>
</dbReference>
<dbReference type="SMART" id="SM00420">
    <property type="entry name" value="HTH_DEOR"/>
    <property type="match status" value="1"/>
</dbReference>
<proteinExistence type="predicted"/>
<dbReference type="Proteomes" id="UP000265801">
    <property type="component" value="Unassembled WGS sequence"/>
</dbReference>
<dbReference type="GO" id="GO:0003700">
    <property type="term" value="F:DNA-binding transcription factor activity"/>
    <property type="evidence" value="ECO:0007669"/>
    <property type="project" value="InterPro"/>
</dbReference>
<accession>A0A3A1QXT2</accession>
<keyword evidence="1" id="KW-0805">Transcription regulation</keyword>
<reference evidence="4 5" key="1">
    <citation type="submission" date="2018-09" db="EMBL/GenBank/DDBJ databases">
        <title>Bacillus saliacetes sp. nov., isolated from Thai shrimp paste (Ka-pi).</title>
        <authorList>
            <person name="Daroonpunt R."/>
            <person name="Tanasupawat S."/>
            <person name="Yiamsombut S."/>
        </authorList>
    </citation>
    <scope>NUCLEOTIDE SEQUENCE [LARGE SCALE GENOMIC DNA]</scope>
    <source>
        <strain evidence="4 5">SKP7-4</strain>
    </source>
</reference>
<dbReference type="SUPFAM" id="SSF100950">
    <property type="entry name" value="NagB/RpiA/CoA transferase-like"/>
    <property type="match status" value="1"/>
</dbReference>
<dbReference type="InterPro" id="IPR036390">
    <property type="entry name" value="WH_DNA-bd_sf"/>
</dbReference>
<evidence type="ECO:0000256" key="2">
    <source>
        <dbReference type="ARBA" id="ARBA00023163"/>
    </source>
</evidence>
<evidence type="ECO:0000313" key="5">
    <source>
        <dbReference type="Proteomes" id="UP000265801"/>
    </source>
</evidence>
<dbReference type="PROSITE" id="PS51000">
    <property type="entry name" value="HTH_DEOR_2"/>
    <property type="match status" value="1"/>
</dbReference>
<dbReference type="PRINTS" id="PR00037">
    <property type="entry name" value="HTHLACR"/>
</dbReference>
<organism evidence="4 5">
    <name type="scientific">Bacillus salacetis</name>
    <dbReference type="NCBI Taxonomy" id="2315464"/>
    <lineage>
        <taxon>Bacteria</taxon>
        <taxon>Bacillati</taxon>
        <taxon>Bacillota</taxon>
        <taxon>Bacilli</taxon>
        <taxon>Bacillales</taxon>
        <taxon>Bacillaceae</taxon>
        <taxon>Bacillus</taxon>
    </lineage>
</organism>
<dbReference type="Pfam" id="PF00455">
    <property type="entry name" value="DeoRC"/>
    <property type="match status" value="1"/>
</dbReference>
<evidence type="ECO:0000259" key="3">
    <source>
        <dbReference type="PROSITE" id="PS51000"/>
    </source>
</evidence>
<dbReference type="AlphaFoldDB" id="A0A3A1QXT2"/>
<protein>
    <submittedName>
        <fullName evidence="4">DeoR/GlpR transcriptional regulator</fullName>
    </submittedName>
</protein>
<name>A0A3A1QXT2_9BACI</name>